<sequence length="50" mass="6194">MIKMYLAFNLTHYQIYFIHKKCLSTNKIDFGQQLQKNDIQDRLRFQEKEL</sequence>
<keyword evidence="2" id="KW-1185">Reference proteome</keyword>
<name>A0A8S1LAR9_9CILI</name>
<proteinExistence type="predicted"/>
<evidence type="ECO:0000313" key="2">
    <source>
        <dbReference type="Proteomes" id="UP000692954"/>
    </source>
</evidence>
<protein>
    <submittedName>
        <fullName evidence="1">Uncharacterized protein</fullName>
    </submittedName>
</protein>
<organism evidence="1 2">
    <name type="scientific">Paramecium sonneborni</name>
    <dbReference type="NCBI Taxonomy" id="65129"/>
    <lineage>
        <taxon>Eukaryota</taxon>
        <taxon>Sar</taxon>
        <taxon>Alveolata</taxon>
        <taxon>Ciliophora</taxon>
        <taxon>Intramacronucleata</taxon>
        <taxon>Oligohymenophorea</taxon>
        <taxon>Peniculida</taxon>
        <taxon>Parameciidae</taxon>
        <taxon>Paramecium</taxon>
    </lineage>
</organism>
<dbReference type="Proteomes" id="UP000692954">
    <property type="component" value="Unassembled WGS sequence"/>
</dbReference>
<dbReference type="EMBL" id="CAJJDN010000014">
    <property type="protein sequence ID" value="CAD8060104.1"/>
    <property type="molecule type" value="Genomic_DNA"/>
</dbReference>
<comment type="caution">
    <text evidence="1">The sequence shown here is derived from an EMBL/GenBank/DDBJ whole genome shotgun (WGS) entry which is preliminary data.</text>
</comment>
<dbReference type="AlphaFoldDB" id="A0A8S1LAR9"/>
<reference evidence="1" key="1">
    <citation type="submission" date="2021-01" db="EMBL/GenBank/DDBJ databases">
        <authorList>
            <consortium name="Genoscope - CEA"/>
            <person name="William W."/>
        </authorList>
    </citation>
    <scope>NUCLEOTIDE SEQUENCE</scope>
</reference>
<accession>A0A8S1LAR9</accession>
<evidence type="ECO:0000313" key="1">
    <source>
        <dbReference type="EMBL" id="CAD8060104.1"/>
    </source>
</evidence>
<gene>
    <name evidence="1" type="ORF">PSON_ATCC_30995.1.T0140083</name>
</gene>